<accession>X1M4K0</accession>
<name>X1M4K0_9ZZZZ</name>
<organism evidence="5">
    <name type="scientific">marine sediment metagenome</name>
    <dbReference type="NCBI Taxonomy" id="412755"/>
    <lineage>
        <taxon>unclassified sequences</taxon>
        <taxon>metagenomes</taxon>
        <taxon>ecological metagenomes</taxon>
    </lineage>
</organism>
<protein>
    <recommendedName>
        <fullName evidence="2">homoserine dehydrogenase</fullName>
        <ecNumber evidence="2">1.1.1.3</ecNumber>
    </recommendedName>
</protein>
<dbReference type="EMBL" id="BARV01013224">
    <property type="protein sequence ID" value="GAI12981.1"/>
    <property type="molecule type" value="Genomic_DNA"/>
</dbReference>
<dbReference type="PANTHER" id="PTHR43331">
    <property type="entry name" value="HOMOSERINE DEHYDROGENASE"/>
    <property type="match status" value="1"/>
</dbReference>
<dbReference type="GO" id="GO:0009088">
    <property type="term" value="P:threonine biosynthetic process"/>
    <property type="evidence" value="ECO:0007669"/>
    <property type="project" value="TreeGrafter"/>
</dbReference>
<dbReference type="SUPFAM" id="SSF55347">
    <property type="entry name" value="Glyceraldehyde-3-phosphate dehydrogenase-like, C-terminal domain"/>
    <property type="match status" value="1"/>
</dbReference>
<dbReference type="PANTHER" id="PTHR43331:SF1">
    <property type="entry name" value="HOMOSERINE DEHYDROGENASE"/>
    <property type="match status" value="1"/>
</dbReference>
<reference evidence="5" key="1">
    <citation type="journal article" date="2014" name="Front. Microbiol.">
        <title>High frequency of phylogenetically diverse reductive dehalogenase-homologous genes in deep subseafloor sedimentary metagenomes.</title>
        <authorList>
            <person name="Kawai M."/>
            <person name="Futagami T."/>
            <person name="Toyoda A."/>
            <person name="Takaki Y."/>
            <person name="Nishi S."/>
            <person name="Hori S."/>
            <person name="Arai W."/>
            <person name="Tsubouchi T."/>
            <person name="Morono Y."/>
            <person name="Uchiyama I."/>
            <person name="Ito T."/>
            <person name="Fujiyama A."/>
            <person name="Inagaki F."/>
            <person name="Takami H."/>
        </authorList>
    </citation>
    <scope>NUCLEOTIDE SEQUENCE</scope>
    <source>
        <strain evidence="5">Expedition CK06-06</strain>
    </source>
</reference>
<evidence type="ECO:0000259" key="4">
    <source>
        <dbReference type="Pfam" id="PF00742"/>
    </source>
</evidence>
<evidence type="ECO:0000256" key="3">
    <source>
        <dbReference type="ARBA" id="ARBA00023002"/>
    </source>
</evidence>
<dbReference type="GO" id="GO:0004412">
    <property type="term" value="F:homoserine dehydrogenase activity"/>
    <property type="evidence" value="ECO:0007669"/>
    <property type="project" value="UniProtKB-EC"/>
</dbReference>
<dbReference type="InterPro" id="IPR001342">
    <property type="entry name" value="HDH_cat"/>
</dbReference>
<evidence type="ECO:0000256" key="1">
    <source>
        <dbReference type="ARBA" id="ARBA00006753"/>
    </source>
</evidence>
<dbReference type="Gene3D" id="3.40.50.720">
    <property type="entry name" value="NAD(P)-binding Rossmann-like Domain"/>
    <property type="match status" value="1"/>
</dbReference>
<comment type="similarity">
    <text evidence="1">Belongs to the homoserine dehydrogenase family.</text>
</comment>
<dbReference type="NCBIfam" id="NF004976">
    <property type="entry name" value="PRK06349.1"/>
    <property type="match status" value="1"/>
</dbReference>
<keyword evidence="3" id="KW-0560">Oxidoreductase</keyword>
<evidence type="ECO:0000313" key="5">
    <source>
        <dbReference type="EMBL" id="GAI12981.1"/>
    </source>
</evidence>
<dbReference type="FunFam" id="3.30.360.10:FF:000005">
    <property type="entry name" value="Homoserine dehydrogenase"/>
    <property type="match status" value="1"/>
</dbReference>
<sequence>NKISGIYAIINGTTNFILTRMARDGVDFSSALSRAQELGYAEPNPRDDVEGIDAAYKLAILASLAFHSQVRPEDIYREGISRLGSRDFQYAQELGFAIKLLAIAKQSDESVEVRVHPVFIPEDSLLAKVDGVYNAILVEGDLVGKVLFFGEGAGALPTSSAV</sequence>
<gene>
    <name evidence="5" type="ORF">S06H3_24027</name>
</gene>
<dbReference type="Pfam" id="PF00742">
    <property type="entry name" value="Homoserine_dh"/>
    <property type="match status" value="1"/>
</dbReference>
<dbReference type="AlphaFoldDB" id="X1M4K0"/>
<feature type="non-terminal residue" evidence="5">
    <location>
        <position position="162"/>
    </location>
</feature>
<evidence type="ECO:0000256" key="2">
    <source>
        <dbReference type="ARBA" id="ARBA00013213"/>
    </source>
</evidence>
<comment type="caution">
    <text evidence="5">The sequence shown here is derived from an EMBL/GenBank/DDBJ whole genome shotgun (WGS) entry which is preliminary data.</text>
</comment>
<feature type="domain" description="Homoserine dehydrogenase catalytic" evidence="4">
    <location>
        <begin position="1"/>
        <end position="162"/>
    </location>
</feature>
<dbReference type="Gene3D" id="3.30.360.10">
    <property type="entry name" value="Dihydrodipicolinate Reductase, domain 2"/>
    <property type="match status" value="1"/>
</dbReference>
<proteinExistence type="inferred from homology"/>
<dbReference type="InterPro" id="IPR019811">
    <property type="entry name" value="HDH_CS"/>
</dbReference>
<feature type="non-terminal residue" evidence="5">
    <location>
        <position position="1"/>
    </location>
</feature>
<dbReference type="PROSITE" id="PS01042">
    <property type="entry name" value="HOMOSER_DHGENASE"/>
    <property type="match status" value="1"/>
</dbReference>
<dbReference type="EC" id="1.1.1.3" evidence="2"/>